<feature type="region of interest" description="Disordered" evidence="1">
    <location>
        <begin position="154"/>
        <end position="174"/>
    </location>
</feature>
<dbReference type="PANTHER" id="PTHR30445:SF8">
    <property type="entry name" value="K(+)_H(+) ANTIPORTER SUBUNIT KHTT"/>
    <property type="match status" value="1"/>
</dbReference>
<dbReference type="PROSITE" id="PS51202">
    <property type="entry name" value="RCK_C"/>
    <property type="match status" value="1"/>
</dbReference>
<keyword evidence="4" id="KW-1185">Reference proteome</keyword>
<dbReference type="Gene3D" id="3.30.70.1450">
    <property type="entry name" value="Regulator of K+ conductance, C-terminal domain"/>
    <property type="match status" value="1"/>
</dbReference>
<proteinExistence type="predicted"/>
<dbReference type="AlphaFoldDB" id="A0A1G9RZJ7"/>
<evidence type="ECO:0000259" key="2">
    <source>
        <dbReference type="PROSITE" id="PS51202"/>
    </source>
</evidence>
<feature type="domain" description="RCK C-terminal" evidence="2">
    <location>
        <begin position="71"/>
        <end position="155"/>
    </location>
</feature>
<protein>
    <submittedName>
        <fullName evidence="3">TrkA domain protein</fullName>
    </submittedName>
</protein>
<dbReference type="Pfam" id="PF02080">
    <property type="entry name" value="TrkA_C"/>
    <property type="match status" value="1"/>
</dbReference>
<dbReference type="STRING" id="1196353.SAMN05444921_10681"/>
<sequence length="174" mass="17965">MATRRTPLPGVGTQYDFTSESGHHLSLVVHQDGRRFLGFYSADDPDECASSVPLTPDEAGTLAHLLDPAAVEGVRTDGLDLVTEHIPVSARSPYSGRPLGDTRARTRTGASIVAVRRPSNVHPSPGPGFRLMIGDTLVVVGTREGVDALTEIIAGSGDVPGDSGDDPGVSGAGG</sequence>
<gene>
    <name evidence="3" type="ORF">SAMN05444921_10681</name>
</gene>
<accession>A0A1G9RZJ7</accession>
<dbReference type="GO" id="GO:0006813">
    <property type="term" value="P:potassium ion transport"/>
    <property type="evidence" value="ECO:0007669"/>
    <property type="project" value="InterPro"/>
</dbReference>
<dbReference type="InterPro" id="IPR050144">
    <property type="entry name" value="AAE_transporter"/>
</dbReference>
<dbReference type="InterPro" id="IPR058776">
    <property type="entry name" value="KhtT-like_N"/>
</dbReference>
<dbReference type="PIRSF" id="PIRSF005028">
    <property type="entry name" value="KhtT"/>
    <property type="match status" value="1"/>
</dbReference>
<dbReference type="GeneID" id="40829525"/>
<reference evidence="4" key="1">
    <citation type="submission" date="2016-10" db="EMBL/GenBank/DDBJ databases">
        <authorList>
            <person name="Varghese N."/>
            <person name="Submissions S."/>
        </authorList>
    </citation>
    <scope>NUCLEOTIDE SEQUENCE [LARGE SCALE GENOMIC DNA]</scope>
    <source>
        <strain evidence="4">CGMCC 4.7042</strain>
    </source>
</reference>
<dbReference type="PANTHER" id="PTHR30445">
    <property type="entry name" value="K(+)_H(+) ANTIPORTER SUBUNIT KHTT"/>
    <property type="match status" value="1"/>
</dbReference>
<organism evidence="3 4">
    <name type="scientific">Streptomyces wuyuanensis</name>
    <dbReference type="NCBI Taxonomy" id="1196353"/>
    <lineage>
        <taxon>Bacteria</taxon>
        <taxon>Bacillati</taxon>
        <taxon>Actinomycetota</taxon>
        <taxon>Actinomycetes</taxon>
        <taxon>Kitasatosporales</taxon>
        <taxon>Streptomycetaceae</taxon>
        <taxon>Streptomyces</taxon>
    </lineage>
</organism>
<dbReference type="InterPro" id="IPR036721">
    <property type="entry name" value="RCK_C_sf"/>
</dbReference>
<evidence type="ECO:0000313" key="4">
    <source>
        <dbReference type="Proteomes" id="UP000199063"/>
    </source>
</evidence>
<dbReference type="EMBL" id="FNHI01000006">
    <property type="protein sequence ID" value="SDM28602.1"/>
    <property type="molecule type" value="Genomic_DNA"/>
</dbReference>
<dbReference type="RefSeq" id="WP_093653734.1">
    <property type="nucleotide sequence ID" value="NZ_FNHI01000006.1"/>
</dbReference>
<dbReference type="Pfam" id="PF25991">
    <property type="entry name" value="KhtT_N"/>
    <property type="match status" value="1"/>
</dbReference>
<dbReference type="OrthoDB" id="5242677at2"/>
<evidence type="ECO:0000313" key="3">
    <source>
        <dbReference type="EMBL" id="SDM28602.1"/>
    </source>
</evidence>
<name>A0A1G9RZJ7_9ACTN</name>
<dbReference type="InterPro" id="IPR006037">
    <property type="entry name" value="RCK_C"/>
</dbReference>
<dbReference type="SUPFAM" id="SSF116726">
    <property type="entry name" value="TrkA C-terminal domain-like"/>
    <property type="match status" value="1"/>
</dbReference>
<dbReference type="Proteomes" id="UP000199063">
    <property type="component" value="Unassembled WGS sequence"/>
</dbReference>
<dbReference type="InterPro" id="IPR026278">
    <property type="entry name" value="KhtT"/>
</dbReference>
<dbReference type="GO" id="GO:0008324">
    <property type="term" value="F:monoatomic cation transmembrane transporter activity"/>
    <property type="evidence" value="ECO:0007669"/>
    <property type="project" value="InterPro"/>
</dbReference>
<evidence type="ECO:0000256" key="1">
    <source>
        <dbReference type="SAM" id="MobiDB-lite"/>
    </source>
</evidence>